<dbReference type="EMBL" id="QKRW01000036">
    <property type="protein sequence ID" value="RAL60921.1"/>
    <property type="molecule type" value="Genomic_DNA"/>
</dbReference>
<gene>
    <name evidence="4" type="ORF">DID88_010246</name>
</gene>
<dbReference type="InterPro" id="IPR037930">
    <property type="entry name" value="Tom40"/>
</dbReference>
<keyword evidence="5" id="KW-1185">Reference proteome</keyword>
<sequence>MSLIALDKESPLGFLFNNAVAGALSNSYNTFQEKRKRWVLQILEQSKTLLERVQRDVFLNNYTFSGLRAILPSHSVWHLYSKSPMHSLWGLKVCHLTHSERCLEQTRSSCKETWTMKGNSPLDSTTDGPHHSLPRLSFKSPWSSYDAIRQRVYRQDFTASIKSLNPSILDGGFTGIFIGQYLQSVTPNLALGLEAVWQRAAMNQGPETPYHTAPNTRVAIGSPALNYKHKGFELLTRESCTPVQLTFAAEMDHYKQAAKIGVAVSIESGDEEVEQQAMAVGGAPPQIPF</sequence>
<keyword evidence="3" id="KW-1000">Mitochondrion outer membrane</keyword>
<comment type="subcellular location">
    <subcellularLocation>
        <location evidence="1">Mitochondrion outer membrane</location>
    </subcellularLocation>
</comment>
<proteinExistence type="predicted"/>
<dbReference type="GO" id="GO:0005741">
    <property type="term" value="C:mitochondrial outer membrane"/>
    <property type="evidence" value="ECO:0007669"/>
    <property type="project" value="UniProtKB-SubCell"/>
</dbReference>
<keyword evidence="2" id="KW-1134">Transmembrane beta strand</keyword>
<dbReference type="AlphaFoldDB" id="A0A395IL89"/>
<dbReference type="GO" id="GO:0030150">
    <property type="term" value="P:protein import into mitochondrial matrix"/>
    <property type="evidence" value="ECO:0007669"/>
    <property type="project" value="InterPro"/>
</dbReference>
<reference evidence="4 5" key="1">
    <citation type="submission" date="2018-06" db="EMBL/GenBank/DDBJ databases">
        <title>Genome Sequence of the Brown Rot Fungal Pathogen Monilinia fructigena.</title>
        <authorList>
            <person name="Landi L."/>
            <person name="De Miccolis Angelini R.M."/>
            <person name="Pollastro S."/>
            <person name="Abate D."/>
            <person name="Faretra F."/>
            <person name="Romanazzi G."/>
        </authorList>
    </citation>
    <scope>NUCLEOTIDE SEQUENCE [LARGE SCALE GENOMIC DNA]</scope>
    <source>
        <strain evidence="4 5">Mfrg269</strain>
    </source>
</reference>
<dbReference type="Proteomes" id="UP000249056">
    <property type="component" value="Unassembled WGS sequence"/>
</dbReference>
<dbReference type="Gene3D" id="2.40.160.10">
    <property type="entry name" value="Porin"/>
    <property type="match status" value="1"/>
</dbReference>
<dbReference type="OrthoDB" id="19656at2759"/>
<keyword evidence="2" id="KW-0472">Membrane</keyword>
<dbReference type="GO" id="GO:0008320">
    <property type="term" value="F:protein transmembrane transporter activity"/>
    <property type="evidence" value="ECO:0007669"/>
    <property type="project" value="InterPro"/>
</dbReference>
<keyword evidence="3" id="KW-0496">Mitochondrion</keyword>
<name>A0A395IL89_9HELO</name>
<accession>A0A395IL89</accession>
<organism evidence="4 5">
    <name type="scientific">Monilinia fructigena</name>
    <dbReference type="NCBI Taxonomy" id="38457"/>
    <lineage>
        <taxon>Eukaryota</taxon>
        <taxon>Fungi</taxon>
        <taxon>Dikarya</taxon>
        <taxon>Ascomycota</taxon>
        <taxon>Pezizomycotina</taxon>
        <taxon>Leotiomycetes</taxon>
        <taxon>Helotiales</taxon>
        <taxon>Sclerotiniaceae</taxon>
        <taxon>Monilinia</taxon>
    </lineage>
</organism>
<protein>
    <submittedName>
        <fullName evidence="4">Uncharacterized protein</fullName>
    </submittedName>
</protein>
<dbReference type="InterPro" id="IPR023614">
    <property type="entry name" value="Porin_dom_sf"/>
</dbReference>
<evidence type="ECO:0000313" key="4">
    <source>
        <dbReference type="EMBL" id="RAL60921.1"/>
    </source>
</evidence>
<keyword evidence="2" id="KW-0812">Transmembrane</keyword>
<evidence type="ECO:0000313" key="5">
    <source>
        <dbReference type="Proteomes" id="UP000249056"/>
    </source>
</evidence>
<evidence type="ECO:0000256" key="3">
    <source>
        <dbReference type="ARBA" id="ARBA00022787"/>
    </source>
</evidence>
<evidence type="ECO:0000256" key="1">
    <source>
        <dbReference type="ARBA" id="ARBA00004294"/>
    </source>
</evidence>
<evidence type="ECO:0000256" key="2">
    <source>
        <dbReference type="ARBA" id="ARBA00022452"/>
    </source>
</evidence>
<comment type="caution">
    <text evidence="4">The sequence shown here is derived from an EMBL/GenBank/DDBJ whole genome shotgun (WGS) entry which is preliminary data.</text>
</comment>
<dbReference type="PANTHER" id="PTHR10802">
    <property type="entry name" value="MITOCHONDRIAL IMPORT RECEPTOR SUBUNIT TOM40"/>
    <property type="match status" value="1"/>
</dbReference>